<dbReference type="EMBL" id="JBBHJZ010000001">
    <property type="protein sequence ID" value="MEJ5976485.1"/>
    <property type="molecule type" value="Genomic_DNA"/>
</dbReference>
<protein>
    <submittedName>
        <fullName evidence="2">Uncharacterized protein</fullName>
    </submittedName>
</protein>
<evidence type="ECO:0000313" key="3">
    <source>
        <dbReference type="Proteomes" id="UP001361239"/>
    </source>
</evidence>
<evidence type="ECO:0000313" key="2">
    <source>
        <dbReference type="EMBL" id="MEJ5976485.1"/>
    </source>
</evidence>
<sequence length="65" mass="6951">MKLLRWTLAGASAYVIYKYSIGKKTKGEDVFVAPEEGAAGELSPARESAAPPKRAKPRKTTKTAG</sequence>
<name>A0ABU8RTR0_9SPHN</name>
<comment type="caution">
    <text evidence="2">The sequence shown here is derived from an EMBL/GenBank/DDBJ whole genome shotgun (WGS) entry which is preliminary data.</text>
</comment>
<organism evidence="2 3">
    <name type="scientific">Novosphingobium anseongense</name>
    <dbReference type="NCBI Taxonomy" id="3133436"/>
    <lineage>
        <taxon>Bacteria</taxon>
        <taxon>Pseudomonadati</taxon>
        <taxon>Pseudomonadota</taxon>
        <taxon>Alphaproteobacteria</taxon>
        <taxon>Sphingomonadales</taxon>
        <taxon>Sphingomonadaceae</taxon>
        <taxon>Novosphingobium</taxon>
    </lineage>
</organism>
<dbReference type="RefSeq" id="WP_339586394.1">
    <property type="nucleotide sequence ID" value="NZ_JBBHJZ010000001.1"/>
</dbReference>
<reference evidence="2 3" key="1">
    <citation type="submission" date="2024-03" db="EMBL/GenBank/DDBJ databases">
        <authorList>
            <person name="Jo J.-H."/>
        </authorList>
    </citation>
    <scope>NUCLEOTIDE SEQUENCE [LARGE SCALE GENOMIC DNA]</scope>
    <source>
        <strain evidence="2 3">PS1R-30</strain>
    </source>
</reference>
<keyword evidence="3" id="KW-1185">Reference proteome</keyword>
<feature type="region of interest" description="Disordered" evidence="1">
    <location>
        <begin position="36"/>
        <end position="65"/>
    </location>
</feature>
<proteinExistence type="predicted"/>
<evidence type="ECO:0000256" key="1">
    <source>
        <dbReference type="SAM" id="MobiDB-lite"/>
    </source>
</evidence>
<gene>
    <name evidence="2" type="ORF">WG901_07555</name>
</gene>
<accession>A0ABU8RTR0</accession>
<dbReference type="Proteomes" id="UP001361239">
    <property type="component" value="Unassembled WGS sequence"/>
</dbReference>
<feature type="compositionally biased region" description="Basic residues" evidence="1">
    <location>
        <begin position="53"/>
        <end position="65"/>
    </location>
</feature>